<name>A0ABS5BW62_9BACT</name>
<keyword evidence="2" id="KW-1185">Reference proteome</keyword>
<dbReference type="PANTHER" id="PTHR33293">
    <property type="entry name" value="INSERTION ELEMENT IS1 1 PROTEIN INSB-RELATED"/>
    <property type="match status" value="1"/>
</dbReference>
<dbReference type="EMBL" id="JAGKQQ010000001">
    <property type="protein sequence ID" value="MBP3957485.1"/>
    <property type="molecule type" value="Genomic_DNA"/>
</dbReference>
<dbReference type="Pfam" id="PF03400">
    <property type="entry name" value="DDE_Tnp_IS1"/>
    <property type="match status" value="1"/>
</dbReference>
<accession>A0ABS5BW62</accession>
<dbReference type="RefSeq" id="WP_210656577.1">
    <property type="nucleotide sequence ID" value="NZ_JAGKQQ010000001.1"/>
</dbReference>
<protein>
    <submittedName>
        <fullName evidence="1">IS1 family transposase</fullName>
    </submittedName>
</protein>
<evidence type="ECO:0000313" key="2">
    <source>
        <dbReference type="Proteomes" id="UP000676565"/>
    </source>
</evidence>
<dbReference type="InterPro" id="IPR005063">
    <property type="entry name" value="Transposase_27"/>
</dbReference>
<proteinExistence type="predicted"/>
<evidence type="ECO:0000313" key="1">
    <source>
        <dbReference type="EMBL" id="MBP3957485.1"/>
    </source>
</evidence>
<comment type="caution">
    <text evidence="1">The sequence shown here is derived from an EMBL/GenBank/DDBJ whole genome shotgun (WGS) entry which is preliminary data.</text>
</comment>
<dbReference type="PANTHER" id="PTHR33293:SF2">
    <property type="entry name" value="TRANSPOSASE"/>
    <property type="match status" value="1"/>
</dbReference>
<dbReference type="NCBIfam" id="NF033558">
    <property type="entry name" value="transpos_IS1"/>
    <property type="match status" value="1"/>
</dbReference>
<gene>
    <name evidence="1" type="ORF">J8F10_19735</name>
</gene>
<organism evidence="1 2">
    <name type="scientific">Gemmata palustris</name>
    <dbReference type="NCBI Taxonomy" id="2822762"/>
    <lineage>
        <taxon>Bacteria</taxon>
        <taxon>Pseudomonadati</taxon>
        <taxon>Planctomycetota</taxon>
        <taxon>Planctomycetia</taxon>
        <taxon>Gemmatales</taxon>
        <taxon>Gemmataceae</taxon>
        <taxon>Gemmata</taxon>
    </lineage>
</organism>
<reference evidence="1 2" key="1">
    <citation type="submission" date="2021-04" db="EMBL/GenBank/DDBJ databases">
        <authorList>
            <person name="Ivanova A."/>
        </authorList>
    </citation>
    <scope>NUCLEOTIDE SEQUENCE [LARGE SCALE GENOMIC DNA]</scope>
    <source>
        <strain evidence="1 2">G18</strain>
    </source>
</reference>
<dbReference type="InterPro" id="IPR051354">
    <property type="entry name" value="Transposase_27_IS1"/>
</dbReference>
<dbReference type="Proteomes" id="UP000676565">
    <property type="component" value="Unassembled WGS sequence"/>
</dbReference>
<sequence length="267" mass="29589">MLGCWTQHPSSPIPPCPRCGATHGAQRSHPLGHSGVPVPGCDRRFVADPKTGPVPEATKDLVRRLLAERMGIRAIARAVGVSRSWLQGFVNELYRQETPHEPGPPQKCGPVVIEADELWSFVGSKGDVHWVWVALDLGTRRVLAMVLGDRSAATAQRLWDALPRGYRTGVTVYTDFLASYRGVIPAPGIDPWGKDTGLTAHIERFWLTLRQRCARLVRKTLTFSAPQEPPRRLVVFHTPVQRIPTLGPLPDFPLRRPLAGCVPRVHQ</sequence>